<organism evidence="1 2">
    <name type="scientific">Roseibacillus persicicus</name>
    <dbReference type="NCBI Taxonomy" id="454148"/>
    <lineage>
        <taxon>Bacteria</taxon>
        <taxon>Pseudomonadati</taxon>
        <taxon>Verrucomicrobiota</taxon>
        <taxon>Verrucomicrobiia</taxon>
        <taxon>Verrucomicrobiales</taxon>
        <taxon>Verrucomicrobiaceae</taxon>
        <taxon>Roseibacillus</taxon>
    </lineage>
</organism>
<dbReference type="AlphaFoldDB" id="A0A918TU78"/>
<gene>
    <name evidence="1" type="ORF">GCM10007100_24480</name>
</gene>
<dbReference type="EMBL" id="BMXI01000010">
    <property type="protein sequence ID" value="GHC56785.1"/>
    <property type="molecule type" value="Genomic_DNA"/>
</dbReference>
<protein>
    <submittedName>
        <fullName evidence="1">Uncharacterized protein</fullName>
    </submittedName>
</protein>
<evidence type="ECO:0000313" key="1">
    <source>
        <dbReference type="EMBL" id="GHC56785.1"/>
    </source>
</evidence>
<sequence>MKAFIAFVVLLLLVLGGVGGYLFLGKMNRIEPRGVGLTLSNPIPSEEIEFQKQRYNEILDRDEVLLNTVTKHGLKDYYGVASDEKALELFRDDSFIELPGGKNLHVLFRGKRSTRKERESATRTLAEDFVKAAQLMGN</sequence>
<name>A0A918TU78_9BACT</name>
<dbReference type="Proteomes" id="UP000644507">
    <property type="component" value="Unassembled WGS sequence"/>
</dbReference>
<reference evidence="1" key="1">
    <citation type="journal article" date="2014" name="Int. J. Syst. Evol. Microbiol.">
        <title>Complete genome sequence of Corynebacterium casei LMG S-19264T (=DSM 44701T), isolated from a smear-ripened cheese.</title>
        <authorList>
            <consortium name="US DOE Joint Genome Institute (JGI-PGF)"/>
            <person name="Walter F."/>
            <person name="Albersmeier A."/>
            <person name="Kalinowski J."/>
            <person name="Ruckert C."/>
        </authorList>
    </citation>
    <scope>NUCLEOTIDE SEQUENCE</scope>
    <source>
        <strain evidence="1">KCTC 12988</strain>
    </source>
</reference>
<comment type="caution">
    <text evidence="1">The sequence shown here is derived from an EMBL/GenBank/DDBJ whole genome shotgun (WGS) entry which is preliminary data.</text>
</comment>
<reference evidence="1" key="2">
    <citation type="submission" date="2020-09" db="EMBL/GenBank/DDBJ databases">
        <authorList>
            <person name="Sun Q."/>
            <person name="Kim S."/>
        </authorList>
    </citation>
    <scope>NUCLEOTIDE SEQUENCE</scope>
    <source>
        <strain evidence="1">KCTC 12988</strain>
    </source>
</reference>
<dbReference type="RefSeq" id="WP_189570277.1">
    <property type="nucleotide sequence ID" value="NZ_BMXI01000010.1"/>
</dbReference>
<evidence type="ECO:0000313" key="2">
    <source>
        <dbReference type="Proteomes" id="UP000644507"/>
    </source>
</evidence>
<proteinExistence type="predicted"/>
<keyword evidence="2" id="KW-1185">Reference proteome</keyword>
<accession>A0A918TU78</accession>